<reference evidence="5" key="1">
    <citation type="submission" date="2021-01" db="EMBL/GenBank/DDBJ databases">
        <title>Adiantum capillus-veneris genome.</title>
        <authorList>
            <person name="Fang Y."/>
            <person name="Liao Q."/>
        </authorList>
    </citation>
    <scope>NUCLEOTIDE SEQUENCE</scope>
    <source>
        <strain evidence="5">H3</strain>
        <tissue evidence="5">Leaf</tissue>
    </source>
</reference>
<keyword evidence="2" id="KW-0378">Hydrolase</keyword>
<evidence type="ECO:0000313" key="5">
    <source>
        <dbReference type="EMBL" id="KAI5064029.1"/>
    </source>
</evidence>
<dbReference type="OrthoDB" id="448399at2759"/>
<dbReference type="Pfam" id="PF00929">
    <property type="entry name" value="RNase_T"/>
    <property type="match status" value="1"/>
</dbReference>
<name>A0A9D4Z778_ADICA</name>
<evidence type="ECO:0000259" key="4">
    <source>
        <dbReference type="Pfam" id="PF00929"/>
    </source>
</evidence>
<dbReference type="GO" id="GO:0000175">
    <property type="term" value="F:3'-5'-RNA exonuclease activity"/>
    <property type="evidence" value="ECO:0007669"/>
    <property type="project" value="InterPro"/>
</dbReference>
<evidence type="ECO:0000256" key="2">
    <source>
        <dbReference type="ARBA" id="ARBA00022801"/>
    </source>
</evidence>
<comment type="caution">
    <text evidence="5">The sequence shown here is derived from an EMBL/GenBank/DDBJ whole genome shotgun (WGS) entry which is preliminary data.</text>
</comment>
<dbReference type="InterPro" id="IPR013520">
    <property type="entry name" value="Ribonucl_H"/>
</dbReference>
<dbReference type="AlphaFoldDB" id="A0A9D4Z778"/>
<evidence type="ECO:0000256" key="1">
    <source>
        <dbReference type="ARBA" id="ARBA00022722"/>
    </source>
</evidence>
<accession>A0A9D4Z778</accession>
<proteinExistence type="predicted"/>
<evidence type="ECO:0000256" key="3">
    <source>
        <dbReference type="ARBA" id="ARBA00022839"/>
    </source>
</evidence>
<dbReference type="Proteomes" id="UP000886520">
    <property type="component" value="Chromosome 20"/>
</dbReference>
<sequence>MRALLSNDALLCAAIFPKTSAYLALSRWKGMAMFHSASRHGWHPFMLKGQQLATLCVPHKSFYWISTDSDQLETSSLRPRRRRHLCYYFTQGLCTMENDPLHLEKFTHDYPDLKLSPLQLNNLQQQPFEFYLVLDLEGMVEILEFPVVMIDAKTLEAVDRFHRFVRPVKMSEKRIDEYIEGKYGRWGLDRVWHDTAIPFTKVLKEFERWLQSHGLWNARQGGKLKRAAFVTCGNWDIKTKIPQQCVTSSSYLPSYFLEWVNLKDIYLNFYKRRAGGMLAMLKGLQMPMVGTHHVGLDDAHNIARVLQRIMIDGGIVKVTAKKSMDNPSEVKFRFKNRV</sequence>
<dbReference type="SUPFAM" id="SSF53098">
    <property type="entry name" value="Ribonuclease H-like"/>
    <property type="match status" value="1"/>
</dbReference>
<dbReference type="Gene3D" id="3.30.420.10">
    <property type="entry name" value="Ribonuclease H-like superfamily/Ribonuclease H"/>
    <property type="match status" value="1"/>
</dbReference>
<dbReference type="InterPro" id="IPR051274">
    <property type="entry name" value="3-5_Exoribonuclease"/>
</dbReference>
<dbReference type="InterPro" id="IPR012337">
    <property type="entry name" value="RNaseH-like_sf"/>
</dbReference>
<dbReference type="PANTHER" id="PTHR23044:SF61">
    <property type="entry name" value="3'-5' EXORIBONUCLEASE 1-RELATED"/>
    <property type="match status" value="1"/>
</dbReference>
<dbReference type="PANTHER" id="PTHR23044">
    <property type="entry name" value="3'-5' EXONUCLEASE ERI1-RELATED"/>
    <property type="match status" value="1"/>
</dbReference>
<feature type="domain" description="Exonuclease" evidence="4">
    <location>
        <begin position="140"/>
        <end position="306"/>
    </location>
</feature>
<evidence type="ECO:0000313" key="6">
    <source>
        <dbReference type="Proteomes" id="UP000886520"/>
    </source>
</evidence>
<dbReference type="GO" id="GO:0003676">
    <property type="term" value="F:nucleic acid binding"/>
    <property type="evidence" value="ECO:0007669"/>
    <property type="project" value="InterPro"/>
</dbReference>
<keyword evidence="6" id="KW-1185">Reference proteome</keyword>
<protein>
    <recommendedName>
        <fullName evidence="4">Exonuclease domain-containing protein</fullName>
    </recommendedName>
</protein>
<keyword evidence="1" id="KW-0540">Nuclease</keyword>
<dbReference type="EMBL" id="JABFUD020000020">
    <property type="protein sequence ID" value="KAI5064029.1"/>
    <property type="molecule type" value="Genomic_DNA"/>
</dbReference>
<keyword evidence="3" id="KW-0269">Exonuclease</keyword>
<dbReference type="InterPro" id="IPR047201">
    <property type="entry name" value="ERI-1_3'hExo-like"/>
</dbReference>
<organism evidence="5 6">
    <name type="scientific">Adiantum capillus-veneris</name>
    <name type="common">Maidenhair fern</name>
    <dbReference type="NCBI Taxonomy" id="13818"/>
    <lineage>
        <taxon>Eukaryota</taxon>
        <taxon>Viridiplantae</taxon>
        <taxon>Streptophyta</taxon>
        <taxon>Embryophyta</taxon>
        <taxon>Tracheophyta</taxon>
        <taxon>Polypodiopsida</taxon>
        <taxon>Polypodiidae</taxon>
        <taxon>Polypodiales</taxon>
        <taxon>Pteridineae</taxon>
        <taxon>Pteridaceae</taxon>
        <taxon>Vittarioideae</taxon>
        <taxon>Adiantum</taxon>
    </lineage>
</organism>
<dbReference type="CDD" id="cd06133">
    <property type="entry name" value="ERI-1_3'hExo_like"/>
    <property type="match status" value="1"/>
</dbReference>
<dbReference type="InterPro" id="IPR036397">
    <property type="entry name" value="RNaseH_sf"/>
</dbReference>
<gene>
    <name evidence="5" type="ORF">GOP47_0020699</name>
</gene>